<feature type="region of interest" description="Disordered" evidence="1">
    <location>
        <begin position="933"/>
        <end position="964"/>
    </location>
</feature>
<dbReference type="Proteomes" id="UP000041254">
    <property type="component" value="Unassembled WGS sequence"/>
</dbReference>
<feature type="compositionally biased region" description="Low complexity" evidence="1">
    <location>
        <begin position="698"/>
        <end position="711"/>
    </location>
</feature>
<evidence type="ECO:0000313" key="4">
    <source>
        <dbReference type="Proteomes" id="UP000041254"/>
    </source>
</evidence>
<feature type="compositionally biased region" description="Low complexity" evidence="1">
    <location>
        <begin position="827"/>
        <end position="836"/>
    </location>
</feature>
<reference evidence="3 4" key="1">
    <citation type="submission" date="2014-11" db="EMBL/GenBank/DDBJ databases">
        <authorList>
            <person name="Zhu J."/>
            <person name="Qi W."/>
            <person name="Song R."/>
        </authorList>
    </citation>
    <scope>NUCLEOTIDE SEQUENCE [LARGE SCALE GENOMIC DNA]</scope>
</reference>
<proteinExistence type="predicted"/>
<feature type="compositionally biased region" description="Low complexity" evidence="1">
    <location>
        <begin position="513"/>
        <end position="525"/>
    </location>
</feature>
<organism evidence="3 4">
    <name type="scientific">Vitrella brassicaformis (strain CCMP3155)</name>
    <dbReference type="NCBI Taxonomy" id="1169540"/>
    <lineage>
        <taxon>Eukaryota</taxon>
        <taxon>Sar</taxon>
        <taxon>Alveolata</taxon>
        <taxon>Colpodellida</taxon>
        <taxon>Vitrellaceae</taxon>
        <taxon>Vitrella</taxon>
    </lineage>
</organism>
<evidence type="ECO:0000256" key="1">
    <source>
        <dbReference type="SAM" id="MobiDB-lite"/>
    </source>
</evidence>
<feature type="signal peptide" evidence="2">
    <location>
        <begin position="1"/>
        <end position="19"/>
    </location>
</feature>
<feature type="compositionally biased region" description="Basic and acidic residues" evidence="1">
    <location>
        <begin position="945"/>
        <end position="958"/>
    </location>
</feature>
<feature type="chain" id="PRO_5005189640" evidence="2">
    <location>
        <begin position="20"/>
        <end position="1040"/>
    </location>
</feature>
<dbReference type="AlphaFoldDB" id="A0A0G4G8D5"/>
<protein>
    <submittedName>
        <fullName evidence="3">Uncharacterized protein</fullName>
    </submittedName>
</protein>
<keyword evidence="4" id="KW-1185">Reference proteome</keyword>
<dbReference type="InParanoid" id="A0A0G4G8D5"/>
<dbReference type="VEuPathDB" id="CryptoDB:Vbra_3273"/>
<feature type="region of interest" description="Disordered" evidence="1">
    <location>
        <begin position="42"/>
        <end position="61"/>
    </location>
</feature>
<feature type="region of interest" description="Disordered" evidence="1">
    <location>
        <begin position="511"/>
        <end position="904"/>
    </location>
</feature>
<accession>A0A0G4G8D5</accession>
<evidence type="ECO:0000256" key="2">
    <source>
        <dbReference type="SAM" id="SignalP"/>
    </source>
</evidence>
<keyword evidence="2" id="KW-0732">Signal</keyword>
<gene>
    <name evidence="3" type="ORF">Vbra_3273</name>
</gene>
<dbReference type="EMBL" id="CDMY01000592">
    <property type="protein sequence ID" value="CEM25095.1"/>
    <property type="molecule type" value="Genomic_DNA"/>
</dbReference>
<name>A0A0G4G8D5_VITBC</name>
<feature type="compositionally biased region" description="Acidic residues" evidence="1">
    <location>
        <begin position="660"/>
        <end position="692"/>
    </location>
</feature>
<feature type="compositionally biased region" description="Acidic residues" evidence="1">
    <location>
        <begin position="754"/>
        <end position="782"/>
    </location>
</feature>
<sequence length="1040" mass="112205">MKLLVAASLGTAVLSSLSATSTEPSFTTAAFLQTRVSLAQYSHRRHKKRSANSARKGPDEVHELVASRPAGKLTLRPPADSKKVHIHLNVDAAHVANATGGLQAETQAADQLGYVVSEPPDKKMVIGKKALSESAEAVKESDDAVPLVAVTSQEEAVIDSERRVIDIANVKREMAVVGGIRMEDGGGRDNVMEAFCPYNLPIFARAYEAMSEVRELRHIRPRRAGHNLPACEWFRNEPVCCSDTLLKRIALLFRFSSAGRWGVRQSIDHFRHSEDVMMAWLDRRKVRYPLNAKVESALEKFAGRLGRAMKGCTAYEEHCRDKIVQYFEALNCELSCDPHLSIYLDKHRERLRLSRAGLDELFDRCHKTRERVKHCSHELQKISDVLHNTDKRGEPFLERLANLTTKNAKEAQKVEAMLADRATFERHLQRGGFGSTFFLQELLGSFHFYDQTMISWPEWPATIVKPKNETGIEIVISATAPKPPVATSAKEAPELPVPMKGAAAVHKPAVPDAPMALKPPGGLLKPPGPMPRVPGPPSPISVMRSSGTAPEEEISEEGTESEATESSETESEIDESAVEEEQPPTPVGPPSKEAPKAPGPSEPITVAHEKKEKPMSVLQPPLGAVRMSKPPGAAPVVGDIGPPQPIQVKRPAGMQPQEASDQEETGTSSEESESEEGTESEASDSEDIESTEETAKDVNVPVPNAVPVPEVDTQPSARSPLPMRPPGPMPAIGDVGPPPALSAARPAEMPAEGETSEEEQTDTGSEESGSEDAEPAEDEMAEDDRGGEAEDEEGSFLQAQQQQQQQGGQPPAAQPMQQQPPPPLAPAAPVQTQPQGLPSQPATIGSAIGPQKPAPVQEAPQGLQYGYGTKAAAPAGPYVTNVGAGEPPPGQTNQQQQPAASGANVGASSTFLFLESLLSNLVHTAEQRAQNAISGLFHRGRRHARDSSQERAREEKNKQQPAVARAGIARPIHYPASSTVDVFPGLDGGALFPSAERSRGGNPLVEFYEDKTFQTSHHHALFRVPDDAIDWSPPPPIATD</sequence>
<feature type="compositionally biased region" description="Acidic residues" evidence="1">
    <location>
        <begin position="550"/>
        <end position="582"/>
    </location>
</feature>
<feature type="compositionally biased region" description="Pro residues" evidence="1">
    <location>
        <begin position="526"/>
        <end position="539"/>
    </location>
</feature>
<feature type="compositionally biased region" description="Low complexity" evidence="1">
    <location>
        <begin position="798"/>
        <end position="817"/>
    </location>
</feature>
<evidence type="ECO:0000313" key="3">
    <source>
        <dbReference type="EMBL" id="CEM25095.1"/>
    </source>
</evidence>